<keyword evidence="3" id="KW-1185">Reference proteome</keyword>
<accession>A0A195EUQ6</accession>
<feature type="region of interest" description="Disordered" evidence="1">
    <location>
        <begin position="70"/>
        <end position="91"/>
    </location>
</feature>
<feature type="non-terminal residue" evidence="2">
    <location>
        <position position="1"/>
    </location>
</feature>
<evidence type="ECO:0000256" key="1">
    <source>
        <dbReference type="SAM" id="MobiDB-lite"/>
    </source>
</evidence>
<gene>
    <name evidence="2" type="ORF">ALC56_14112</name>
</gene>
<feature type="compositionally biased region" description="Low complexity" evidence="1">
    <location>
        <begin position="70"/>
        <end position="84"/>
    </location>
</feature>
<organism evidence="2 3">
    <name type="scientific">Trachymyrmex septentrionalis</name>
    <dbReference type="NCBI Taxonomy" id="34720"/>
    <lineage>
        <taxon>Eukaryota</taxon>
        <taxon>Metazoa</taxon>
        <taxon>Ecdysozoa</taxon>
        <taxon>Arthropoda</taxon>
        <taxon>Hexapoda</taxon>
        <taxon>Insecta</taxon>
        <taxon>Pterygota</taxon>
        <taxon>Neoptera</taxon>
        <taxon>Endopterygota</taxon>
        <taxon>Hymenoptera</taxon>
        <taxon>Apocrita</taxon>
        <taxon>Aculeata</taxon>
        <taxon>Formicoidea</taxon>
        <taxon>Formicidae</taxon>
        <taxon>Myrmicinae</taxon>
        <taxon>Trachymyrmex</taxon>
    </lineage>
</organism>
<dbReference type="Proteomes" id="UP000078541">
    <property type="component" value="Unassembled WGS sequence"/>
</dbReference>
<dbReference type="AlphaFoldDB" id="A0A195EUQ6"/>
<reference evidence="2 3" key="1">
    <citation type="submission" date="2016-03" db="EMBL/GenBank/DDBJ databases">
        <title>Trachymyrmex septentrionalis WGS genome.</title>
        <authorList>
            <person name="Nygaard S."/>
            <person name="Hu H."/>
            <person name="Boomsma J."/>
            <person name="Zhang G."/>
        </authorList>
    </citation>
    <scope>NUCLEOTIDE SEQUENCE [LARGE SCALE GENOMIC DNA]</scope>
    <source>
        <strain evidence="2">Tsep2-gDNA-1</strain>
        <tissue evidence="2">Whole body</tissue>
    </source>
</reference>
<evidence type="ECO:0000313" key="3">
    <source>
        <dbReference type="Proteomes" id="UP000078541"/>
    </source>
</evidence>
<dbReference type="STRING" id="34720.A0A195EUQ6"/>
<dbReference type="EMBL" id="KQ981975">
    <property type="protein sequence ID" value="KYN31614.1"/>
    <property type="molecule type" value="Genomic_DNA"/>
</dbReference>
<sequence length="91" mass="10413">LDFGLQDFTGLHRNSSDFIGIHEGAMDGKHVAIIVRIMNTSYYCGYNYADKVSANGQIIEGEWRSTYKNTNNYSNNSHYSNNYSKHSRILK</sequence>
<name>A0A195EUQ6_9HYME</name>
<evidence type="ECO:0000313" key="2">
    <source>
        <dbReference type="EMBL" id="KYN31614.1"/>
    </source>
</evidence>
<proteinExistence type="predicted"/>
<protein>
    <submittedName>
        <fullName evidence="2">Uncharacterized protein</fullName>
    </submittedName>
</protein>